<protein>
    <recommendedName>
        <fullName evidence="3">CCHC-type domain-containing protein</fullName>
    </recommendedName>
</protein>
<dbReference type="EMBL" id="JBAWTH010000066">
    <property type="protein sequence ID" value="KAL2280563.1"/>
    <property type="molecule type" value="Genomic_DNA"/>
</dbReference>
<evidence type="ECO:0000256" key="1">
    <source>
        <dbReference type="PROSITE-ProRule" id="PRU00047"/>
    </source>
</evidence>
<gene>
    <name evidence="4" type="ORF">FJTKL_12531</name>
</gene>
<evidence type="ECO:0000313" key="4">
    <source>
        <dbReference type="EMBL" id="KAL2280563.1"/>
    </source>
</evidence>
<feature type="compositionally biased region" description="Basic and acidic residues" evidence="2">
    <location>
        <begin position="336"/>
        <end position="360"/>
    </location>
</feature>
<keyword evidence="1" id="KW-0862">Zinc</keyword>
<dbReference type="PROSITE" id="PS50158">
    <property type="entry name" value="ZF_CCHC"/>
    <property type="match status" value="1"/>
</dbReference>
<dbReference type="InterPro" id="IPR001878">
    <property type="entry name" value="Znf_CCHC"/>
</dbReference>
<feature type="compositionally biased region" description="Basic and acidic residues" evidence="2">
    <location>
        <begin position="578"/>
        <end position="587"/>
    </location>
</feature>
<feature type="compositionally biased region" description="Pro residues" evidence="2">
    <location>
        <begin position="160"/>
        <end position="214"/>
    </location>
</feature>
<dbReference type="Proteomes" id="UP001600888">
    <property type="component" value="Unassembled WGS sequence"/>
</dbReference>
<reference evidence="4 5" key="1">
    <citation type="submission" date="2024-03" db="EMBL/GenBank/DDBJ databases">
        <title>A high-quality draft genome sequence of Diaporthe vaccinii, a causative agent of upright dieback and viscid rot disease in cranberry plants.</title>
        <authorList>
            <person name="Sarrasin M."/>
            <person name="Lang B.F."/>
            <person name="Burger G."/>
        </authorList>
    </citation>
    <scope>NUCLEOTIDE SEQUENCE [LARGE SCALE GENOMIC DNA]</scope>
    <source>
        <strain evidence="4 5">IS7</strain>
    </source>
</reference>
<evidence type="ECO:0000256" key="2">
    <source>
        <dbReference type="SAM" id="MobiDB-lite"/>
    </source>
</evidence>
<evidence type="ECO:0000259" key="3">
    <source>
        <dbReference type="PROSITE" id="PS50158"/>
    </source>
</evidence>
<feature type="compositionally biased region" description="Basic and acidic residues" evidence="2">
    <location>
        <begin position="288"/>
        <end position="300"/>
    </location>
</feature>
<comment type="caution">
    <text evidence="4">The sequence shown here is derived from an EMBL/GenBank/DDBJ whole genome shotgun (WGS) entry which is preliminary data.</text>
</comment>
<feature type="compositionally biased region" description="Pro residues" evidence="2">
    <location>
        <begin position="224"/>
        <end position="250"/>
    </location>
</feature>
<feature type="compositionally biased region" description="Basic and acidic residues" evidence="2">
    <location>
        <begin position="33"/>
        <end position="45"/>
    </location>
</feature>
<feature type="compositionally biased region" description="Polar residues" evidence="2">
    <location>
        <begin position="324"/>
        <end position="333"/>
    </location>
</feature>
<feature type="domain" description="CCHC-type" evidence="3">
    <location>
        <begin position="17"/>
        <end position="32"/>
    </location>
</feature>
<feature type="compositionally biased region" description="Basic and acidic residues" evidence="2">
    <location>
        <begin position="650"/>
        <end position="667"/>
    </location>
</feature>
<feature type="compositionally biased region" description="Pro residues" evidence="2">
    <location>
        <begin position="93"/>
        <end position="150"/>
    </location>
</feature>
<feature type="compositionally biased region" description="Basic residues" evidence="2">
    <location>
        <begin position="714"/>
        <end position="732"/>
    </location>
</feature>
<feature type="region of interest" description="Disordered" evidence="2">
    <location>
        <begin position="477"/>
        <end position="698"/>
    </location>
</feature>
<feature type="region of interest" description="Disordered" evidence="2">
    <location>
        <begin position="710"/>
        <end position="742"/>
    </location>
</feature>
<feature type="region of interest" description="Disordered" evidence="2">
    <location>
        <begin position="31"/>
        <end position="368"/>
    </location>
</feature>
<sequence length="742" mass="81660">MGDHPPGFDTPKAEGGCFNCGSQLHFAYACPEPTRKEPHGAEVFRQRQAAKSMHSHGGQGSPNNRSKGLVITRYGPPPSQYPPPAPQNAWGPPGGPYPPPAQPPNPYAQQPPAPYPPPLQSAPPYPPPFQNVNPPPGVYGPPVPPPPAPGPSYGQYGQPSYPPPAPPQSYPPPGPYGPPSYAPPYQPPNPGYSGAPPPSFPGPPPPPAPPPTSYPPAYGSSAPPGQPPGLPPGIPPGLPPPPSISYPPAPYTSGYESQGAYPAPYPPPPTSQSWHQSSASPNRSRPRDHRDRRNDREKGGRNKQSGRGNDRHQRGRDRRHQGPGTRSSSNSRQRTPRLESEKREDSVRTTPRLEDVKVDDKDSEPDEEFSWDLEKAFLELETKPADPVGKPLAADWSDEPTIPPAYNAKCVKSAFCDPESPDSLKLSVRESKLWPKVKRDPVFRYRRGMVVIRFPGASHEYFTYHFSRKVETGSITDREVVTRGPSDSSLNDAVRPRVHHPVGSPAKDGETVSESNIGKRGHENLDGNARDVKRLKVQPERIVHSLPPRPVSPRPRSRSPARSTNINVSVDPWSPQPDEARRPDSRGRYSRSPGGYRLQKEDSNNKGHFTPRDSTQRYDSGYQSGYSGDKGNPYRERSRSRRLSPPPSRRGRDDRGPSRDRSRDGQTPRKWSPSYAKARARTRSPTPIAAASDAESADLSDLEYELLGLERPEKKKKKKTAPSKSAVKRRQVKMNDAFGRRW</sequence>
<feature type="compositionally biased region" description="Polar residues" evidence="2">
    <location>
        <begin position="617"/>
        <end position="626"/>
    </location>
</feature>
<feature type="compositionally biased region" description="Basic and acidic residues" evidence="2">
    <location>
        <begin position="598"/>
        <end position="616"/>
    </location>
</feature>
<name>A0ABR4EDN9_9PEZI</name>
<accession>A0ABR4EDN9</accession>
<proteinExistence type="predicted"/>
<dbReference type="PRINTS" id="PR01217">
    <property type="entry name" value="PRICHEXTENSN"/>
</dbReference>
<feature type="compositionally biased region" description="Pro residues" evidence="2">
    <location>
        <begin position="75"/>
        <end position="86"/>
    </location>
</feature>
<organism evidence="4 5">
    <name type="scientific">Diaporthe vaccinii</name>
    <dbReference type="NCBI Taxonomy" id="105482"/>
    <lineage>
        <taxon>Eukaryota</taxon>
        <taxon>Fungi</taxon>
        <taxon>Dikarya</taxon>
        <taxon>Ascomycota</taxon>
        <taxon>Pezizomycotina</taxon>
        <taxon>Sordariomycetes</taxon>
        <taxon>Sordariomycetidae</taxon>
        <taxon>Diaporthales</taxon>
        <taxon>Diaporthaceae</taxon>
        <taxon>Diaporthe</taxon>
        <taxon>Diaporthe eres species complex</taxon>
    </lineage>
</organism>
<feature type="compositionally biased region" description="Basic and acidic residues" evidence="2">
    <location>
        <begin position="520"/>
        <end position="543"/>
    </location>
</feature>
<keyword evidence="5" id="KW-1185">Reference proteome</keyword>
<evidence type="ECO:0000313" key="5">
    <source>
        <dbReference type="Proteomes" id="UP001600888"/>
    </source>
</evidence>
<keyword evidence="1" id="KW-0863">Zinc-finger</keyword>
<keyword evidence="1" id="KW-0479">Metal-binding</keyword>